<dbReference type="PANTHER" id="PTHR30055">
    <property type="entry name" value="HTH-TYPE TRANSCRIPTIONAL REGULATOR RUTR"/>
    <property type="match status" value="1"/>
</dbReference>
<dbReference type="InterPro" id="IPR001647">
    <property type="entry name" value="HTH_TetR"/>
</dbReference>
<organism evidence="4 5">
    <name type="scientific">Nocardia jinanensis</name>
    <dbReference type="NCBI Taxonomy" id="382504"/>
    <lineage>
        <taxon>Bacteria</taxon>
        <taxon>Bacillati</taxon>
        <taxon>Actinomycetota</taxon>
        <taxon>Actinomycetes</taxon>
        <taxon>Mycobacteriales</taxon>
        <taxon>Nocardiaceae</taxon>
        <taxon>Nocardia</taxon>
    </lineage>
</organism>
<dbReference type="SUPFAM" id="SSF46689">
    <property type="entry name" value="Homeodomain-like"/>
    <property type="match status" value="1"/>
</dbReference>
<evidence type="ECO:0000256" key="2">
    <source>
        <dbReference type="PROSITE-ProRule" id="PRU00335"/>
    </source>
</evidence>
<dbReference type="Gene3D" id="1.10.357.10">
    <property type="entry name" value="Tetracycline Repressor, domain 2"/>
    <property type="match status" value="1"/>
</dbReference>
<protein>
    <submittedName>
        <fullName evidence="4">Transcriptional regulator, TetR family protein</fullName>
    </submittedName>
</protein>
<comment type="caution">
    <text evidence="4">The sequence shown here is derived from an EMBL/GenBank/DDBJ whole genome shotgun (WGS) entry which is preliminary data.</text>
</comment>
<feature type="DNA-binding region" description="H-T-H motif" evidence="2">
    <location>
        <begin position="42"/>
        <end position="61"/>
    </location>
</feature>
<dbReference type="PRINTS" id="PR00455">
    <property type="entry name" value="HTHTETR"/>
</dbReference>
<evidence type="ECO:0000313" key="4">
    <source>
        <dbReference type="EMBL" id="GGL32056.1"/>
    </source>
</evidence>
<dbReference type="PROSITE" id="PS50977">
    <property type="entry name" value="HTH_TETR_2"/>
    <property type="match status" value="1"/>
</dbReference>
<proteinExistence type="predicted"/>
<dbReference type="RefSeq" id="WP_058856348.1">
    <property type="nucleotide sequence ID" value="NZ_BMMH01000013.1"/>
</dbReference>
<gene>
    <name evidence="4" type="ORF">GCM10011588_53600</name>
</gene>
<keyword evidence="1 2" id="KW-0238">DNA-binding</keyword>
<evidence type="ECO:0000259" key="3">
    <source>
        <dbReference type="PROSITE" id="PS50977"/>
    </source>
</evidence>
<reference evidence="4" key="2">
    <citation type="submission" date="2020-09" db="EMBL/GenBank/DDBJ databases">
        <authorList>
            <person name="Sun Q."/>
            <person name="Zhou Y."/>
        </authorList>
    </citation>
    <scope>NUCLEOTIDE SEQUENCE</scope>
    <source>
        <strain evidence="4">CGMCC 4.3508</strain>
    </source>
</reference>
<dbReference type="Pfam" id="PF17925">
    <property type="entry name" value="TetR_C_20"/>
    <property type="match status" value="1"/>
</dbReference>
<evidence type="ECO:0000313" key="5">
    <source>
        <dbReference type="Proteomes" id="UP000638263"/>
    </source>
</evidence>
<keyword evidence="5" id="KW-1185">Reference proteome</keyword>
<dbReference type="InterPro" id="IPR041642">
    <property type="entry name" value="KstR_C"/>
</dbReference>
<sequence>MPRIAETRDAAAPSSSEQHARVVRILAAAVTLATDKELERVQMHEVAKLAGVAVATLYRYFPSKTHLFVAVMLDQIDRMSAKYARHAQPEQSAKDSVHDTLLQVVRGLLRRPLLATAMIQSNSTAKASAVPDTAGVDRNFRQLLYDAAGIEQITERDARLLRVLIHSVFGIIQSCLNGRITIADAEADLRVSCDLLLAEWPESFAVV</sequence>
<feature type="domain" description="HTH tetR-type" evidence="3">
    <location>
        <begin position="19"/>
        <end position="79"/>
    </location>
</feature>
<dbReference type="PANTHER" id="PTHR30055:SF242">
    <property type="entry name" value="HTH-TYPE TRANSCRIPTIONAL REPRESSOR KSTR"/>
    <property type="match status" value="1"/>
</dbReference>
<dbReference type="GO" id="GO:0000976">
    <property type="term" value="F:transcription cis-regulatory region binding"/>
    <property type="evidence" value="ECO:0007669"/>
    <property type="project" value="TreeGrafter"/>
</dbReference>
<dbReference type="Proteomes" id="UP000638263">
    <property type="component" value="Unassembled WGS sequence"/>
</dbReference>
<dbReference type="GO" id="GO:0003700">
    <property type="term" value="F:DNA-binding transcription factor activity"/>
    <property type="evidence" value="ECO:0007669"/>
    <property type="project" value="TreeGrafter"/>
</dbReference>
<name>A0A917RTW8_9NOCA</name>
<evidence type="ECO:0000256" key="1">
    <source>
        <dbReference type="ARBA" id="ARBA00023125"/>
    </source>
</evidence>
<dbReference type="EMBL" id="BMMH01000013">
    <property type="protein sequence ID" value="GGL32056.1"/>
    <property type="molecule type" value="Genomic_DNA"/>
</dbReference>
<accession>A0A917RTW8</accession>
<dbReference type="AlphaFoldDB" id="A0A917RTW8"/>
<dbReference type="InterPro" id="IPR050109">
    <property type="entry name" value="HTH-type_TetR-like_transc_reg"/>
</dbReference>
<reference evidence="4" key="1">
    <citation type="journal article" date="2014" name="Int. J. Syst. Evol. Microbiol.">
        <title>Complete genome sequence of Corynebacterium casei LMG S-19264T (=DSM 44701T), isolated from a smear-ripened cheese.</title>
        <authorList>
            <consortium name="US DOE Joint Genome Institute (JGI-PGF)"/>
            <person name="Walter F."/>
            <person name="Albersmeier A."/>
            <person name="Kalinowski J."/>
            <person name="Ruckert C."/>
        </authorList>
    </citation>
    <scope>NUCLEOTIDE SEQUENCE</scope>
    <source>
        <strain evidence="4">CGMCC 4.3508</strain>
    </source>
</reference>
<dbReference type="Pfam" id="PF00440">
    <property type="entry name" value="TetR_N"/>
    <property type="match status" value="1"/>
</dbReference>
<dbReference type="InterPro" id="IPR009057">
    <property type="entry name" value="Homeodomain-like_sf"/>
</dbReference>